<keyword evidence="4" id="KW-0238">DNA-binding</keyword>
<dbReference type="InterPro" id="IPR014284">
    <property type="entry name" value="RNA_pol_sigma-70_dom"/>
</dbReference>
<dbReference type="InterPro" id="IPR007627">
    <property type="entry name" value="RNA_pol_sigma70_r2"/>
</dbReference>
<evidence type="ECO:0000313" key="8">
    <source>
        <dbReference type="EMBL" id="KPM85516.1"/>
    </source>
</evidence>
<dbReference type="EMBL" id="LJTC01000001">
    <property type="protein sequence ID" value="KPM85516.1"/>
    <property type="molecule type" value="Genomic_DNA"/>
</dbReference>
<dbReference type="SUPFAM" id="SSF88946">
    <property type="entry name" value="Sigma2 domain of RNA polymerase sigma factors"/>
    <property type="match status" value="1"/>
</dbReference>
<gene>
    <name evidence="8" type="ORF">AOG27_01660</name>
</gene>
<dbReference type="InterPro" id="IPR013324">
    <property type="entry name" value="RNA_pol_sigma_r3/r4-like"/>
</dbReference>
<dbReference type="InterPro" id="IPR039425">
    <property type="entry name" value="RNA_pol_sigma-70-like"/>
</dbReference>
<evidence type="ECO:0000259" key="6">
    <source>
        <dbReference type="Pfam" id="PF04542"/>
    </source>
</evidence>
<dbReference type="Pfam" id="PF04542">
    <property type="entry name" value="Sigma70_r2"/>
    <property type="match status" value="1"/>
</dbReference>
<evidence type="ECO:0000256" key="2">
    <source>
        <dbReference type="ARBA" id="ARBA00023015"/>
    </source>
</evidence>
<dbReference type="STRING" id="570156.AOG27_01660"/>
<dbReference type="InterPro" id="IPR013249">
    <property type="entry name" value="RNA_pol_sigma70_r4_t2"/>
</dbReference>
<evidence type="ECO:0000256" key="5">
    <source>
        <dbReference type="ARBA" id="ARBA00023163"/>
    </source>
</evidence>
<accession>A0A0P7DA45</accession>
<dbReference type="Gene3D" id="1.10.10.10">
    <property type="entry name" value="Winged helix-like DNA-binding domain superfamily/Winged helix DNA-binding domain"/>
    <property type="match status" value="1"/>
</dbReference>
<dbReference type="GO" id="GO:0006352">
    <property type="term" value="P:DNA-templated transcription initiation"/>
    <property type="evidence" value="ECO:0007669"/>
    <property type="project" value="InterPro"/>
</dbReference>
<dbReference type="AlphaFoldDB" id="A0A0P7DA45"/>
<keyword evidence="2" id="KW-0805">Transcription regulation</keyword>
<keyword evidence="5" id="KW-0804">Transcription</keyword>
<reference evidence="8 9" key="1">
    <citation type="submission" date="2015-09" db="EMBL/GenBank/DDBJ databases">
        <title>Draft Genome Sequence of Pseudoalteromonas lipolytica UCD-48B.</title>
        <authorList>
            <person name="Krusor M."/>
            <person name="Coil D.A."/>
            <person name="Lang J.M."/>
            <person name="Eisen J.A."/>
            <person name="Alexiev A."/>
        </authorList>
    </citation>
    <scope>NUCLEOTIDE SEQUENCE [LARGE SCALE GENOMIC DNA]</scope>
    <source>
        <strain evidence="8 9">UCD-48B</strain>
    </source>
</reference>
<evidence type="ECO:0000256" key="3">
    <source>
        <dbReference type="ARBA" id="ARBA00023082"/>
    </source>
</evidence>
<comment type="similarity">
    <text evidence="1">Belongs to the sigma-70 factor family. ECF subfamily.</text>
</comment>
<evidence type="ECO:0000256" key="4">
    <source>
        <dbReference type="ARBA" id="ARBA00023125"/>
    </source>
</evidence>
<dbReference type="OrthoDB" id="9782108at2"/>
<proteinExistence type="inferred from homology"/>
<dbReference type="Proteomes" id="UP000050378">
    <property type="component" value="Unassembled WGS sequence"/>
</dbReference>
<dbReference type="GO" id="GO:0003677">
    <property type="term" value="F:DNA binding"/>
    <property type="evidence" value="ECO:0007669"/>
    <property type="project" value="UniProtKB-KW"/>
</dbReference>
<organism evidence="8 9">
    <name type="scientific">Pseudoalteromonas lipolytica</name>
    <dbReference type="NCBI Taxonomy" id="570156"/>
    <lineage>
        <taxon>Bacteria</taxon>
        <taxon>Pseudomonadati</taxon>
        <taxon>Pseudomonadota</taxon>
        <taxon>Gammaproteobacteria</taxon>
        <taxon>Alteromonadales</taxon>
        <taxon>Pseudoalteromonadaceae</taxon>
        <taxon>Pseudoalteromonas</taxon>
    </lineage>
</organism>
<dbReference type="Pfam" id="PF08281">
    <property type="entry name" value="Sigma70_r4_2"/>
    <property type="match status" value="1"/>
</dbReference>
<feature type="domain" description="RNA polymerase sigma factor 70 region 4 type 2" evidence="7">
    <location>
        <begin position="122"/>
        <end position="173"/>
    </location>
</feature>
<dbReference type="PATRIC" id="fig|570156.3.peg.328"/>
<evidence type="ECO:0000256" key="1">
    <source>
        <dbReference type="ARBA" id="ARBA00010641"/>
    </source>
</evidence>
<evidence type="ECO:0000313" key="9">
    <source>
        <dbReference type="Proteomes" id="UP000050378"/>
    </source>
</evidence>
<dbReference type="NCBIfam" id="TIGR02937">
    <property type="entry name" value="sigma70-ECF"/>
    <property type="match status" value="1"/>
</dbReference>
<feature type="domain" description="RNA polymerase sigma-70 region 2" evidence="6">
    <location>
        <begin position="33"/>
        <end position="99"/>
    </location>
</feature>
<comment type="caution">
    <text evidence="8">The sequence shown here is derived from an EMBL/GenBank/DDBJ whole genome shotgun (WGS) entry which is preliminary data.</text>
</comment>
<keyword evidence="3" id="KW-0731">Sigma factor</keyword>
<dbReference type="InterPro" id="IPR013325">
    <property type="entry name" value="RNA_pol_sigma_r2"/>
</dbReference>
<evidence type="ECO:0000259" key="7">
    <source>
        <dbReference type="Pfam" id="PF08281"/>
    </source>
</evidence>
<dbReference type="InterPro" id="IPR036388">
    <property type="entry name" value="WH-like_DNA-bd_sf"/>
</dbReference>
<name>A0A0P7DA45_9GAMM</name>
<dbReference type="RefSeq" id="WP_054551271.1">
    <property type="nucleotide sequence ID" value="NZ_LJTC01000001.1"/>
</dbReference>
<dbReference type="SUPFAM" id="SSF88659">
    <property type="entry name" value="Sigma3 and sigma4 domains of RNA polymerase sigma factors"/>
    <property type="match status" value="1"/>
</dbReference>
<dbReference type="GO" id="GO:0016987">
    <property type="term" value="F:sigma factor activity"/>
    <property type="evidence" value="ECO:0007669"/>
    <property type="project" value="UniProtKB-KW"/>
</dbReference>
<dbReference type="Gene3D" id="1.10.1740.10">
    <property type="match status" value="1"/>
</dbReference>
<sequence>MLMSIKTWLFDKPNTDCLAQYAKTGDNRYLNQLVAQYGNDLYHYLVTQSDKDLALDICQQTWLKVIDKRDFYNDQNNPKAWLFRLARNLLIDEFRKQQKFVELEDNQLFTESQNESYHYNYEAFDKALMALSFVQREALTLQQEGFSLDDIVAITQSNPETIKTRLRYARQNLKQQLGGHHEA</sequence>
<dbReference type="PANTHER" id="PTHR43133">
    <property type="entry name" value="RNA POLYMERASE ECF-TYPE SIGMA FACTO"/>
    <property type="match status" value="1"/>
</dbReference>
<dbReference type="PANTHER" id="PTHR43133:SF8">
    <property type="entry name" value="RNA POLYMERASE SIGMA FACTOR HI_1459-RELATED"/>
    <property type="match status" value="1"/>
</dbReference>
<protein>
    <submittedName>
        <fullName evidence="8">RNA polymerase subunit sigma-70</fullName>
    </submittedName>
</protein>